<proteinExistence type="predicted"/>
<dbReference type="SUPFAM" id="SSF88723">
    <property type="entry name" value="PIN domain-like"/>
    <property type="match status" value="1"/>
</dbReference>
<dbReference type="Pfam" id="PF13470">
    <property type="entry name" value="PIN_3"/>
    <property type="match status" value="1"/>
</dbReference>
<evidence type="ECO:0000259" key="1">
    <source>
        <dbReference type="Pfam" id="PF13470"/>
    </source>
</evidence>
<dbReference type="Proteomes" id="UP001476282">
    <property type="component" value="Unassembled WGS sequence"/>
</dbReference>
<accession>A0ABP9USM9</accession>
<name>A0ABP9USM9_9BACT</name>
<dbReference type="InterPro" id="IPR002716">
    <property type="entry name" value="PIN_dom"/>
</dbReference>
<gene>
    <name evidence="2" type="ORF">Hsar01_03681</name>
</gene>
<reference evidence="2 3" key="1">
    <citation type="submission" date="2024-02" db="EMBL/GenBank/DDBJ databases">
        <title>Haloferula sargassicola NBRC 104335.</title>
        <authorList>
            <person name="Ichikawa N."/>
            <person name="Katano-Makiyama Y."/>
            <person name="Hidaka K."/>
        </authorList>
    </citation>
    <scope>NUCLEOTIDE SEQUENCE [LARGE SCALE GENOMIC DNA]</scope>
    <source>
        <strain evidence="2 3">NBRC 104335</strain>
    </source>
</reference>
<protein>
    <recommendedName>
        <fullName evidence="1">PIN domain-containing protein</fullName>
    </recommendedName>
</protein>
<sequence length="139" mass="14842">MIALVDTNVVLDVMLGREPHLQASAGVLSAVETGRCQGLLCATTLTTIHYIAARHLGDKASLSKLGSLMSIFGVAAVNQAVIRSALTRDMPDFEDAVLHEAALQAGAQCIVTRNLDDFTKADIPVYRPEQFLAALEPPQ</sequence>
<dbReference type="Gene3D" id="3.40.50.1010">
    <property type="entry name" value="5'-nuclease"/>
    <property type="match status" value="1"/>
</dbReference>
<comment type="caution">
    <text evidence="2">The sequence shown here is derived from an EMBL/GenBank/DDBJ whole genome shotgun (WGS) entry which is preliminary data.</text>
</comment>
<keyword evidence="3" id="KW-1185">Reference proteome</keyword>
<dbReference type="CDD" id="cd09854">
    <property type="entry name" value="PIN_VapC-like"/>
    <property type="match status" value="1"/>
</dbReference>
<evidence type="ECO:0000313" key="2">
    <source>
        <dbReference type="EMBL" id="GAA5484437.1"/>
    </source>
</evidence>
<evidence type="ECO:0000313" key="3">
    <source>
        <dbReference type="Proteomes" id="UP001476282"/>
    </source>
</evidence>
<dbReference type="RefSeq" id="WP_353568534.1">
    <property type="nucleotide sequence ID" value="NZ_BAABRI010000025.1"/>
</dbReference>
<dbReference type="InterPro" id="IPR029060">
    <property type="entry name" value="PIN-like_dom_sf"/>
</dbReference>
<dbReference type="EMBL" id="BAABRI010000025">
    <property type="protein sequence ID" value="GAA5484437.1"/>
    <property type="molecule type" value="Genomic_DNA"/>
</dbReference>
<organism evidence="2 3">
    <name type="scientific">Haloferula sargassicola</name>
    <dbReference type="NCBI Taxonomy" id="490096"/>
    <lineage>
        <taxon>Bacteria</taxon>
        <taxon>Pseudomonadati</taxon>
        <taxon>Verrucomicrobiota</taxon>
        <taxon>Verrucomicrobiia</taxon>
        <taxon>Verrucomicrobiales</taxon>
        <taxon>Verrucomicrobiaceae</taxon>
        <taxon>Haloferula</taxon>
    </lineage>
</organism>
<feature type="domain" description="PIN" evidence="1">
    <location>
        <begin position="4"/>
        <end position="115"/>
    </location>
</feature>